<dbReference type="Gene3D" id="3.40.50.2000">
    <property type="entry name" value="Glycogen Phosphorylase B"/>
    <property type="match status" value="2"/>
</dbReference>
<reference evidence="3 4" key="1">
    <citation type="submission" date="2019-12" db="EMBL/GenBank/DDBJ databases">
        <title>Genomic-based taxomic classification of the family Erythrobacteraceae.</title>
        <authorList>
            <person name="Xu L."/>
        </authorList>
    </citation>
    <scope>NUCLEOTIDE SEQUENCE [LARGE SCALE GENOMIC DNA]</scope>
    <source>
        <strain evidence="3 4">MCCC 1K01500</strain>
    </source>
</reference>
<comment type="caution">
    <text evidence="3">The sequence shown here is derived from an EMBL/GenBank/DDBJ whole genome shotgun (WGS) entry which is preliminary data.</text>
</comment>
<evidence type="ECO:0000259" key="2">
    <source>
        <dbReference type="Pfam" id="PF13439"/>
    </source>
</evidence>
<organism evidence="3 4">
    <name type="scientific">Croceibacterium salegens</name>
    <dbReference type="NCBI Taxonomy" id="1737568"/>
    <lineage>
        <taxon>Bacteria</taxon>
        <taxon>Pseudomonadati</taxon>
        <taxon>Pseudomonadota</taxon>
        <taxon>Alphaproteobacteria</taxon>
        <taxon>Sphingomonadales</taxon>
        <taxon>Erythrobacteraceae</taxon>
        <taxon>Croceibacterium</taxon>
    </lineage>
</organism>
<evidence type="ECO:0000313" key="4">
    <source>
        <dbReference type="Proteomes" id="UP000433652"/>
    </source>
</evidence>
<evidence type="ECO:0000313" key="3">
    <source>
        <dbReference type="EMBL" id="MXO60739.1"/>
    </source>
</evidence>
<feature type="domain" description="Glycosyl transferase family 1" evidence="1">
    <location>
        <begin position="235"/>
        <end position="386"/>
    </location>
</feature>
<dbReference type="Proteomes" id="UP000433652">
    <property type="component" value="Unassembled WGS sequence"/>
</dbReference>
<dbReference type="RefSeq" id="WP_159797160.1">
    <property type="nucleotide sequence ID" value="NZ_WTYM01000057.1"/>
</dbReference>
<dbReference type="Pfam" id="PF13439">
    <property type="entry name" value="Glyco_transf_4"/>
    <property type="match status" value="1"/>
</dbReference>
<sequence length="428" mass="47236">MAERARLADRPLRVALVTTFYPPHNFGGDGRYVQSFARALARHGCEVEVIYSDDGWRVLSGQKTSPETAPDEPGIKIRNLSSDKPFMATLLNQQLGTPAGRRRRLEAALSNDFDVIHYHNVSLIGGPGALELGDAIKFYTAHEHWLVCPNHVLWRHGRELCDGRECVRCSIAHRRPPQLWRATGLLDRAASHVDTFIALSESVAANHKSFGFKPEMTLMASFMPDEEAAASVPAPAHPRPYFLMVGRLEVIKGMQDVIPRFGEDAPADLLIAGSGPFEPELRALAEGKPHVRFLGKVDPGALPELYRNSLALITPSICYEVFPMVALEAFREGTPIVARDLGPYPQIVQESEAGLLFEDAVSLGDALRTIASDQQMRAKLGANGRQAVATRWSEATAIHDYFELIRQTAIKKRRQDLVDRLAALPLAA</sequence>
<evidence type="ECO:0000259" key="1">
    <source>
        <dbReference type="Pfam" id="PF00534"/>
    </source>
</evidence>
<accession>A0A6I4SZB8</accession>
<protein>
    <submittedName>
        <fullName evidence="3">Glycosyltransferase</fullName>
    </submittedName>
</protein>
<dbReference type="EMBL" id="WTYM01000057">
    <property type="protein sequence ID" value="MXO60739.1"/>
    <property type="molecule type" value="Genomic_DNA"/>
</dbReference>
<dbReference type="AlphaFoldDB" id="A0A6I4SZB8"/>
<dbReference type="PANTHER" id="PTHR45947">
    <property type="entry name" value="SULFOQUINOVOSYL TRANSFERASE SQD2"/>
    <property type="match status" value="1"/>
</dbReference>
<keyword evidence="4" id="KW-1185">Reference proteome</keyword>
<gene>
    <name evidence="3" type="ORF">GRI89_14445</name>
</gene>
<proteinExistence type="predicted"/>
<name>A0A6I4SZB8_9SPHN</name>
<feature type="domain" description="Glycosyltransferase subfamily 4-like N-terminal" evidence="2">
    <location>
        <begin position="27"/>
        <end position="215"/>
    </location>
</feature>
<dbReference type="SUPFAM" id="SSF53756">
    <property type="entry name" value="UDP-Glycosyltransferase/glycogen phosphorylase"/>
    <property type="match status" value="1"/>
</dbReference>
<dbReference type="PANTHER" id="PTHR45947:SF13">
    <property type="entry name" value="TRANSFERASE"/>
    <property type="match status" value="1"/>
</dbReference>
<dbReference type="Pfam" id="PF00534">
    <property type="entry name" value="Glycos_transf_1"/>
    <property type="match status" value="1"/>
</dbReference>
<dbReference type="GO" id="GO:0016757">
    <property type="term" value="F:glycosyltransferase activity"/>
    <property type="evidence" value="ECO:0007669"/>
    <property type="project" value="InterPro"/>
</dbReference>
<dbReference type="InterPro" id="IPR001296">
    <property type="entry name" value="Glyco_trans_1"/>
</dbReference>
<keyword evidence="3" id="KW-0808">Transferase</keyword>
<dbReference type="OrthoDB" id="503550at2"/>
<dbReference type="InterPro" id="IPR050194">
    <property type="entry name" value="Glycosyltransferase_grp1"/>
</dbReference>
<dbReference type="InterPro" id="IPR028098">
    <property type="entry name" value="Glyco_trans_4-like_N"/>
</dbReference>
<dbReference type="CDD" id="cd03801">
    <property type="entry name" value="GT4_PimA-like"/>
    <property type="match status" value="1"/>
</dbReference>